<dbReference type="AlphaFoldDB" id="A0A9P7JNE3"/>
<reference evidence="1" key="1">
    <citation type="journal article" date="2020" name="New Phytol.">
        <title>Comparative genomics reveals dynamic genome evolution in host specialist ectomycorrhizal fungi.</title>
        <authorList>
            <person name="Lofgren L.A."/>
            <person name="Nguyen N.H."/>
            <person name="Vilgalys R."/>
            <person name="Ruytinx J."/>
            <person name="Liao H.L."/>
            <person name="Branco S."/>
            <person name="Kuo A."/>
            <person name="LaButti K."/>
            <person name="Lipzen A."/>
            <person name="Andreopoulos W."/>
            <person name="Pangilinan J."/>
            <person name="Riley R."/>
            <person name="Hundley H."/>
            <person name="Na H."/>
            <person name="Barry K."/>
            <person name="Grigoriev I.V."/>
            <person name="Stajich J.E."/>
            <person name="Kennedy P.G."/>
        </authorList>
    </citation>
    <scope>NUCLEOTIDE SEQUENCE</scope>
    <source>
        <strain evidence="1">FC423</strain>
    </source>
</reference>
<dbReference type="OrthoDB" id="2689135at2759"/>
<proteinExistence type="predicted"/>
<gene>
    <name evidence="1" type="ORF">F5147DRAFT_657816</name>
</gene>
<evidence type="ECO:0000313" key="2">
    <source>
        <dbReference type="Proteomes" id="UP000823399"/>
    </source>
</evidence>
<dbReference type="GeneID" id="64696594"/>
<name>A0A9P7JNE3_9AGAM</name>
<protein>
    <submittedName>
        <fullName evidence="1">Uncharacterized protein</fullName>
    </submittedName>
</protein>
<accession>A0A9P7JNE3</accession>
<sequence>MAMLREKAASDEEVEITRDHVMQTVWPIHWARGHTDTEELYIIESMLEGREIQEPLMLYPRQLDITKWYYQLFYTAKMEDRRARNKIVSVLFPRVEVRGEVAVVKNGSGYNPRDERWDIDSVELGKTLWWYLKSKQDVARIANECRFINYLEQICSKDINTIHELRSAGVTELDDKVWTKVRSLKVATRGPGEGAKTINMVRIREIAVKEKDIPGGHFGNTIDSQGEKAVGTVRTDIKGAGVIIIRHCEKWIWVKHKAISLQGIVRAISVN</sequence>
<keyword evidence="2" id="KW-1185">Reference proteome</keyword>
<comment type="caution">
    <text evidence="1">The sequence shown here is derived from an EMBL/GenBank/DDBJ whole genome shotgun (WGS) entry which is preliminary data.</text>
</comment>
<organism evidence="1 2">
    <name type="scientific">Suillus discolor</name>
    <dbReference type="NCBI Taxonomy" id="1912936"/>
    <lineage>
        <taxon>Eukaryota</taxon>
        <taxon>Fungi</taxon>
        <taxon>Dikarya</taxon>
        <taxon>Basidiomycota</taxon>
        <taxon>Agaricomycotina</taxon>
        <taxon>Agaricomycetes</taxon>
        <taxon>Agaricomycetidae</taxon>
        <taxon>Boletales</taxon>
        <taxon>Suillineae</taxon>
        <taxon>Suillaceae</taxon>
        <taxon>Suillus</taxon>
    </lineage>
</organism>
<dbReference type="RefSeq" id="XP_041286736.1">
    <property type="nucleotide sequence ID" value="XM_041434335.1"/>
</dbReference>
<evidence type="ECO:0000313" key="1">
    <source>
        <dbReference type="EMBL" id="KAG2091991.1"/>
    </source>
</evidence>
<dbReference type="Proteomes" id="UP000823399">
    <property type="component" value="Unassembled WGS sequence"/>
</dbReference>
<dbReference type="EMBL" id="JABBWM010000093">
    <property type="protein sequence ID" value="KAG2091991.1"/>
    <property type="molecule type" value="Genomic_DNA"/>
</dbReference>